<dbReference type="AlphaFoldDB" id="A0A6M0CM36"/>
<evidence type="ECO:0000313" key="2">
    <source>
        <dbReference type="EMBL" id="NER18023.1"/>
    </source>
</evidence>
<evidence type="ECO:0008006" key="4">
    <source>
        <dbReference type="Google" id="ProtNLM"/>
    </source>
</evidence>
<dbReference type="SUPFAM" id="SSF48452">
    <property type="entry name" value="TPR-like"/>
    <property type="match status" value="1"/>
</dbReference>
<organism evidence="2 3">
    <name type="scientific">Spongiivirga citrea</name>
    <dbReference type="NCBI Taxonomy" id="1481457"/>
    <lineage>
        <taxon>Bacteria</taxon>
        <taxon>Pseudomonadati</taxon>
        <taxon>Bacteroidota</taxon>
        <taxon>Flavobacteriia</taxon>
        <taxon>Flavobacteriales</taxon>
        <taxon>Flavobacteriaceae</taxon>
        <taxon>Spongiivirga</taxon>
    </lineage>
</organism>
<dbReference type="SUPFAM" id="SSF49464">
    <property type="entry name" value="Carboxypeptidase regulatory domain-like"/>
    <property type="match status" value="1"/>
</dbReference>
<reference evidence="2 3" key="1">
    <citation type="submission" date="2020-01" db="EMBL/GenBank/DDBJ databases">
        <title>Spongiivirga citrea KCTC 32990T.</title>
        <authorList>
            <person name="Wang G."/>
        </authorList>
    </citation>
    <scope>NUCLEOTIDE SEQUENCE [LARGE SCALE GENOMIC DNA]</scope>
    <source>
        <strain evidence="2 3">KCTC 32990</strain>
    </source>
</reference>
<gene>
    <name evidence="2" type="ORF">GWK10_12425</name>
</gene>
<keyword evidence="3" id="KW-1185">Reference proteome</keyword>
<dbReference type="InterPro" id="IPR008969">
    <property type="entry name" value="CarboxyPept-like_regulatory"/>
</dbReference>
<sequence length="592" mass="67685">MCRISCGFNRKISRISQSLFLVLIVSSLSLSAQHQNNRSFEKVVSGVITNDSQPLSGVIITDTEGKKQVTSEKNGSYKIETTVGSTIRYRYKGLQTVDVIVEDVTNELNLKMRASINRLDEVVVTSSNVRSKIKGVDIKPKVIENTFGSLNLRAAGYPISVVDGRNLNEIYVGQNNLSTALFGKFIQFRNPQAINIRPNILWDVDGMLSFREPTNINFQDIEYVAQIRSLAGLVRYGTFGNGGVIVVRTKKGLQSNAINSKFFNDKFYQGDARPKDAISSTLTYINAIKKCSSVKSLNDYLDQEGVRDKRDPWLYLSAANHANKVLKDISTMLNCLDRAEMLADKNPEVLKAIAYQYQQKKMNAKAIQLFNNVAYLRPNYAQSYRDLANAYADHQQYLMAWRTYMSYLYHGNTLGDNGIGKIMYREMQALRFLHNDKIRSKEKFTMPKNLDNISNDVRFVFEWSSGEAEFDLEFVSDDNRSYAWKHDFLRNKERIVNEKKIGYSSQEFVIDKLNFDENWLVNLTYYGNKTDKPCLLKMSVFHNWGTTGQKEKIYTYLLDKQDVKVNLLGFKQISKEGLPQQLETLVSSKHNP</sequence>
<name>A0A6M0CM36_9FLAO</name>
<feature type="chain" id="PRO_5026788677" description="TonB-dependent receptor plug domain-containing protein" evidence="1">
    <location>
        <begin position="33"/>
        <end position="592"/>
    </location>
</feature>
<dbReference type="Gene3D" id="1.25.40.10">
    <property type="entry name" value="Tetratricopeptide repeat domain"/>
    <property type="match status" value="1"/>
</dbReference>
<evidence type="ECO:0000256" key="1">
    <source>
        <dbReference type="SAM" id="SignalP"/>
    </source>
</evidence>
<dbReference type="EMBL" id="JAABOQ010000005">
    <property type="protein sequence ID" value="NER18023.1"/>
    <property type="molecule type" value="Genomic_DNA"/>
</dbReference>
<proteinExistence type="predicted"/>
<protein>
    <recommendedName>
        <fullName evidence="4">TonB-dependent receptor plug domain-containing protein</fullName>
    </recommendedName>
</protein>
<dbReference type="InterPro" id="IPR011990">
    <property type="entry name" value="TPR-like_helical_dom_sf"/>
</dbReference>
<evidence type="ECO:0000313" key="3">
    <source>
        <dbReference type="Proteomes" id="UP000474296"/>
    </source>
</evidence>
<comment type="caution">
    <text evidence="2">The sequence shown here is derived from an EMBL/GenBank/DDBJ whole genome shotgun (WGS) entry which is preliminary data.</text>
</comment>
<dbReference type="SUPFAM" id="SSF56935">
    <property type="entry name" value="Porins"/>
    <property type="match status" value="1"/>
</dbReference>
<accession>A0A6M0CM36</accession>
<keyword evidence="1" id="KW-0732">Signal</keyword>
<dbReference type="Pfam" id="PF13715">
    <property type="entry name" value="CarbopepD_reg_2"/>
    <property type="match status" value="1"/>
</dbReference>
<dbReference type="Proteomes" id="UP000474296">
    <property type="component" value="Unassembled WGS sequence"/>
</dbReference>
<dbReference type="RefSeq" id="WP_164032707.1">
    <property type="nucleotide sequence ID" value="NZ_JAABOQ010000005.1"/>
</dbReference>
<feature type="signal peptide" evidence="1">
    <location>
        <begin position="1"/>
        <end position="32"/>
    </location>
</feature>